<dbReference type="Pfam" id="PF01510">
    <property type="entry name" value="Amidase_2"/>
    <property type="match status" value="1"/>
</dbReference>
<evidence type="ECO:0000313" key="11">
    <source>
        <dbReference type="RefSeq" id="XP_016971625.1"/>
    </source>
</evidence>
<dbReference type="GeneID" id="108039208"/>
<keyword evidence="5" id="KW-0391">Immunity</keyword>
<dbReference type="SMART" id="SM00644">
    <property type="entry name" value="Ami_2"/>
    <property type="match status" value="1"/>
</dbReference>
<evidence type="ECO:0000256" key="4">
    <source>
        <dbReference type="ARBA" id="ARBA00022588"/>
    </source>
</evidence>
<dbReference type="InterPro" id="IPR015510">
    <property type="entry name" value="PGRP"/>
</dbReference>
<dbReference type="Proteomes" id="UP001652680">
    <property type="component" value="Unassembled WGS sequence"/>
</dbReference>
<dbReference type="RefSeq" id="XP_016971625.1">
    <property type="nucleotide sequence ID" value="XM_017116136.1"/>
</dbReference>
<dbReference type="PANTHER" id="PTHR11022:SF41">
    <property type="entry name" value="PEPTIDOGLYCAN-RECOGNITION PROTEIN LC-RELATED"/>
    <property type="match status" value="1"/>
</dbReference>
<dbReference type="EnsemblMetazoa" id="XM_017116136.1">
    <property type="protein sequence ID" value="XP_016971625.1"/>
    <property type="gene ID" value="LOC108039208"/>
</dbReference>
<keyword evidence="10" id="KW-1185">Reference proteome</keyword>
<evidence type="ECO:0000256" key="5">
    <source>
        <dbReference type="ARBA" id="ARBA00022859"/>
    </source>
</evidence>
<dbReference type="OrthoDB" id="10001926at2759"/>
<feature type="domain" description="Peptidoglycan recognition protein family" evidence="8">
    <location>
        <begin position="49"/>
        <end position="191"/>
    </location>
</feature>
<feature type="transmembrane region" description="Helical" evidence="6">
    <location>
        <begin position="21"/>
        <end position="41"/>
    </location>
</feature>
<reference evidence="10" key="1">
    <citation type="journal article" date="2021" name="Elife">
        <title>Highly contiguous assemblies of 101 drosophilid genomes.</title>
        <authorList>
            <person name="Kim B.Y."/>
            <person name="Wang J.R."/>
            <person name="Miller D.E."/>
            <person name="Barmina O."/>
            <person name="Delaney E."/>
            <person name="Thompson A."/>
            <person name="Comeault A.A."/>
            <person name="Peede D."/>
            <person name="D'Agostino E.R."/>
            <person name="Pelaez J."/>
            <person name="Aguilar J.M."/>
            <person name="Haji D."/>
            <person name="Matsunaga T."/>
            <person name="Armstrong E.E."/>
            <person name="Zych M."/>
            <person name="Ogawa Y."/>
            <person name="Stamenkovic-Radak M."/>
            <person name="Jelic M."/>
            <person name="Veselinovic M.S."/>
            <person name="Tanaskovic M."/>
            <person name="Eric P."/>
            <person name="Gao J.J."/>
            <person name="Katoh T.K."/>
            <person name="Toda M.J."/>
            <person name="Watabe H."/>
            <person name="Watada M."/>
            <person name="Davis J.S."/>
            <person name="Moyle L.C."/>
            <person name="Manoli G."/>
            <person name="Bertolini E."/>
            <person name="Kostal V."/>
            <person name="Hawley R.S."/>
            <person name="Takahashi A."/>
            <person name="Jones C.D."/>
            <person name="Price D.K."/>
            <person name="Whiteman N."/>
            <person name="Kopp A."/>
            <person name="Matute D.R."/>
            <person name="Petrov D.A."/>
        </authorList>
    </citation>
    <scope>NUCLEOTIDE SEQUENCE [LARGE SCALE GENOMIC DNA]</scope>
</reference>
<dbReference type="AlphaFoldDB" id="A0A6P4E0Y9"/>
<comment type="subcellular location">
    <subcellularLocation>
        <location evidence="1">Secreted</location>
    </subcellularLocation>
</comment>
<keyword evidence="6" id="KW-1133">Transmembrane helix</keyword>
<comment type="similarity">
    <text evidence="2">Belongs to the N-acetylmuramoyl-L-alanine amidase 2 family.</text>
</comment>
<dbReference type="CDD" id="cd06583">
    <property type="entry name" value="PGRP"/>
    <property type="match status" value="1"/>
</dbReference>
<organism evidence="11">
    <name type="scientific">Drosophila rhopaloa</name>
    <name type="common">Fruit fly</name>
    <dbReference type="NCBI Taxonomy" id="1041015"/>
    <lineage>
        <taxon>Eukaryota</taxon>
        <taxon>Metazoa</taxon>
        <taxon>Ecdysozoa</taxon>
        <taxon>Arthropoda</taxon>
        <taxon>Hexapoda</taxon>
        <taxon>Insecta</taxon>
        <taxon>Pterygota</taxon>
        <taxon>Neoptera</taxon>
        <taxon>Endopterygota</taxon>
        <taxon>Diptera</taxon>
        <taxon>Brachycera</taxon>
        <taxon>Muscomorpha</taxon>
        <taxon>Ephydroidea</taxon>
        <taxon>Drosophilidae</taxon>
        <taxon>Drosophila</taxon>
        <taxon>Sophophora</taxon>
    </lineage>
</organism>
<dbReference type="InterPro" id="IPR006619">
    <property type="entry name" value="PGRP_domain_met/bac"/>
</dbReference>
<dbReference type="GO" id="GO:0045087">
    <property type="term" value="P:innate immune response"/>
    <property type="evidence" value="ECO:0007669"/>
    <property type="project" value="UniProtKB-KW"/>
</dbReference>
<dbReference type="SMART" id="SM00701">
    <property type="entry name" value="PGRP"/>
    <property type="match status" value="1"/>
</dbReference>
<reference evidence="11" key="2">
    <citation type="submission" date="2025-04" db="UniProtKB">
        <authorList>
            <consortium name="RefSeq"/>
        </authorList>
    </citation>
    <scope>IDENTIFICATION</scope>
</reference>
<keyword evidence="3" id="KW-0964">Secreted</keyword>
<evidence type="ECO:0000256" key="3">
    <source>
        <dbReference type="ARBA" id="ARBA00022525"/>
    </source>
</evidence>
<evidence type="ECO:0000256" key="6">
    <source>
        <dbReference type="SAM" id="Phobius"/>
    </source>
</evidence>
<proteinExistence type="inferred from homology"/>
<gene>
    <name evidence="11" type="primary">LOC108039208</name>
    <name evidence="9" type="synonym">108039208</name>
</gene>
<protein>
    <submittedName>
        <fullName evidence="11">Peptidoglycan-recognition protein LF-like</fullName>
    </submittedName>
</protein>
<keyword evidence="4" id="KW-0399">Innate immunity</keyword>
<keyword evidence="6" id="KW-0812">Transmembrane</keyword>
<accession>A0A6P4E0Y9</accession>
<dbReference type="FunFam" id="3.40.80.10:FF:000001">
    <property type="entry name" value="Peptidoglycan recognition protein 1"/>
    <property type="match status" value="1"/>
</dbReference>
<sequence>MPNLELNGRGENGKKGVKIRRLYFAAFLLFFITIPLGYYIWMRSHKNDLPMIHRDEWGAREPLTKDYLNLPVQNVVIYHTATEQCQTKDICINSIHNLQDLHMEFMNWQDIGHNFLVGGDGEVYEGRGWDVRGHPLRGYESVSISIGFIGTFSNVEPPVQQVEAAKRLMHDGVRREKLHPNYMIYGQRQFEPTESPGQKLYELMKQWPRWSTIIRHLD</sequence>
<evidence type="ECO:0000313" key="9">
    <source>
        <dbReference type="EnsemblMetazoa" id="XP_016971625.1"/>
    </source>
</evidence>
<dbReference type="InterPro" id="IPR036505">
    <property type="entry name" value="Amidase/PGRP_sf"/>
</dbReference>
<keyword evidence="6" id="KW-0472">Membrane</keyword>
<feature type="domain" description="N-acetylmuramoyl-L-alanine amidase" evidence="7">
    <location>
        <begin position="65"/>
        <end position="197"/>
    </location>
</feature>
<evidence type="ECO:0000259" key="8">
    <source>
        <dbReference type="SMART" id="SM00701"/>
    </source>
</evidence>
<dbReference type="SUPFAM" id="SSF55846">
    <property type="entry name" value="N-acetylmuramoyl-L-alanine amidase-like"/>
    <property type="match status" value="1"/>
</dbReference>
<evidence type="ECO:0000256" key="2">
    <source>
        <dbReference type="ARBA" id="ARBA00007553"/>
    </source>
</evidence>
<dbReference type="GO" id="GO:0005576">
    <property type="term" value="C:extracellular region"/>
    <property type="evidence" value="ECO:0007669"/>
    <property type="project" value="UniProtKB-SubCell"/>
</dbReference>
<dbReference type="InterPro" id="IPR002502">
    <property type="entry name" value="Amidase_domain"/>
</dbReference>
<reference evidence="9" key="3">
    <citation type="submission" date="2025-05" db="UniProtKB">
        <authorList>
            <consortium name="EnsemblMetazoa"/>
        </authorList>
    </citation>
    <scope>IDENTIFICATION</scope>
</reference>
<evidence type="ECO:0000313" key="10">
    <source>
        <dbReference type="Proteomes" id="UP001652680"/>
    </source>
</evidence>
<dbReference type="GO" id="GO:0009253">
    <property type="term" value="P:peptidoglycan catabolic process"/>
    <property type="evidence" value="ECO:0007669"/>
    <property type="project" value="InterPro"/>
</dbReference>
<evidence type="ECO:0000259" key="7">
    <source>
        <dbReference type="SMART" id="SM00644"/>
    </source>
</evidence>
<dbReference type="PANTHER" id="PTHR11022">
    <property type="entry name" value="PEPTIDOGLYCAN RECOGNITION PROTEIN"/>
    <property type="match status" value="1"/>
</dbReference>
<dbReference type="GO" id="GO:0008270">
    <property type="term" value="F:zinc ion binding"/>
    <property type="evidence" value="ECO:0007669"/>
    <property type="project" value="InterPro"/>
</dbReference>
<dbReference type="GO" id="GO:0008745">
    <property type="term" value="F:N-acetylmuramoyl-L-alanine amidase activity"/>
    <property type="evidence" value="ECO:0007669"/>
    <property type="project" value="InterPro"/>
</dbReference>
<evidence type="ECO:0000256" key="1">
    <source>
        <dbReference type="ARBA" id="ARBA00004613"/>
    </source>
</evidence>
<dbReference type="Gene3D" id="3.40.80.10">
    <property type="entry name" value="Peptidoglycan recognition protein-like"/>
    <property type="match status" value="1"/>
</dbReference>
<name>A0A6P4E0Y9_DRORH</name>